<dbReference type="PROSITE" id="PS51857">
    <property type="entry name" value="CSD_2"/>
    <property type="match status" value="2"/>
</dbReference>
<feature type="domain" description="CSD" evidence="7">
    <location>
        <begin position="161"/>
        <end position="227"/>
    </location>
</feature>
<reference evidence="9" key="1">
    <citation type="journal article" date="2014" name="PLoS ONE">
        <title>Transcriptome-Based Identification of ABC Transporters in the Western Tarnished Plant Bug Lygus hesperus.</title>
        <authorList>
            <person name="Hull J.J."/>
            <person name="Chaney K."/>
            <person name="Geib S.M."/>
            <person name="Fabrick J.A."/>
            <person name="Brent C.S."/>
            <person name="Walsh D."/>
            <person name="Lavine L.C."/>
        </authorList>
    </citation>
    <scope>NUCLEOTIDE SEQUENCE</scope>
</reference>
<dbReference type="CDD" id="cd04458">
    <property type="entry name" value="CSP_CDS"/>
    <property type="match status" value="1"/>
</dbReference>
<dbReference type="SUPFAM" id="SSF50249">
    <property type="entry name" value="Nucleic acid-binding proteins"/>
    <property type="match status" value="2"/>
</dbReference>
<feature type="region of interest" description="Disordered" evidence="6">
    <location>
        <begin position="407"/>
        <end position="454"/>
    </location>
</feature>
<dbReference type="PROSITE" id="PS00352">
    <property type="entry name" value="CSD_1"/>
    <property type="match status" value="1"/>
</dbReference>
<dbReference type="InterPro" id="IPR002059">
    <property type="entry name" value="CSP_DNA-bd"/>
</dbReference>
<accession>A0A0A9ZBW8</accession>
<dbReference type="SMART" id="SM00357">
    <property type="entry name" value="CSP"/>
    <property type="match status" value="2"/>
</dbReference>
<dbReference type="EMBL" id="GBHO01008022">
    <property type="protein sequence ID" value="JAG35582.1"/>
    <property type="molecule type" value="Transcribed_RNA"/>
</dbReference>
<evidence type="ECO:0000313" key="8">
    <source>
        <dbReference type="EMBL" id="JAG35582.1"/>
    </source>
</evidence>
<keyword evidence="2" id="KW-0963">Cytoplasm</keyword>
<evidence type="ECO:0000259" key="7">
    <source>
        <dbReference type="PROSITE" id="PS51857"/>
    </source>
</evidence>
<evidence type="ECO:0000256" key="1">
    <source>
        <dbReference type="ARBA" id="ARBA00004496"/>
    </source>
</evidence>
<comment type="subcellular location">
    <subcellularLocation>
        <location evidence="1">Cytoplasm</location>
    </subcellularLocation>
</comment>
<evidence type="ECO:0000256" key="5">
    <source>
        <dbReference type="ARBA" id="ARBA00044751"/>
    </source>
</evidence>
<dbReference type="GO" id="GO:0005737">
    <property type="term" value="C:cytoplasm"/>
    <property type="evidence" value="ECO:0007669"/>
    <property type="project" value="UniProtKB-SubCell"/>
</dbReference>
<dbReference type="AlphaFoldDB" id="A0A0A9ZBW8"/>
<dbReference type="InterPro" id="IPR019844">
    <property type="entry name" value="CSD_CS"/>
</dbReference>
<evidence type="ECO:0000256" key="4">
    <source>
        <dbReference type="ARBA" id="ARBA00022884"/>
    </source>
</evidence>
<dbReference type="PANTHER" id="PTHR12913:SF1">
    <property type="entry name" value="COLD SHOCK DOMAIN-CONTAINING PROTEIN E1"/>
    <property type="match status" value="1"/>
</dbReference>
<feature type="domain" description="CSD" evidence="7">
    <location>
        <begin position="323"/>
        <end position="387"/>
    </location>
</feature>
<dbReference type="InterPro" id="IPR012340">
    <property type="entry name" value="NA-bd_OB-fold"/>
</dbReference>
<reference evidence="9" key="2">
    <citation type="submission" date="2014-07" db="EMBL/GenBank/DDBJ databases">
        <authorList>
            <person name="Hull J."/>
        </authorList>
    </citation>
    <scope>NUCLEOTIDE SEQUENCE</scope>
</reference>
<sequence>MSNFTNQKMSAIRIKVVPPGTVVFETIVERNCEGLVTKEPAWGDWSPTKMSKTPDKPIDTGGLVLYTSKDGTKKSIGFSPKSCVGGTLPALGDKVEFNVAQVKRSKELKAVDVRADLSGNSGSLVLPTPVACLPQPSNNVQVVNNNHITVGNSKPAVNGAIHQGYIAALKDGFGFIETHTHDSEVFFHFSNFEGDASSLELGCEVEYTVGSRTSSGGSCASAENVNILQKGTIAPHVTIGEEILSGKVVRPLRSVNPEQAAYCGVITTALTGFTCFSDEEGATYDFGITGLSNKRELLQVGDPVQFQVDSEGRAVNISAVRKKKKSTVDSIKGQFGFLSYELEEGKKLFFHITEVKDGTNLQAGDSVEFVVVTNQRNGKSFACNVSKLPDGCGVPAAARPERLMIRRSVPSGDDGGPKLVVVRQPRGPSEASFSKVARSPRPPGHLPLVPLTAE</sequence>
<proteinExistence type="inferred from homology"/>
<protein>
    <submittedName>
        <fullName evidence="9">Cold shock domain-containing protein E1</fullName>
    </submittedName>
</protein>
<dbReference type="EMBL" id="GBHO01002213">
    <property type="protein sequence ID" value="JAG41391.1"/>
    <property type="molecule type" value="Transcribed_RNA"/>
</dbReference>
<gene>
    <name evidence="9" type="primary">CSDE1_0</name>
    <name evidence="8" type="synonym">CSDE1_3</name>
    <name evidence="8" type="ORF">CM83_33708</name>
    <name evidence="9" type="ORF">CM83_33712</name>
</gene>
<organism evidence="9">
    <name type="scientific">Lygus hesperus</name>
    <name type="common">Western plant bug</name>
    <dbReference type="NCBI Taxonomy" id="30085"/>
    <lineage>
        <taxon>Eukaryota</taxon>
        <taxon>Metazoa</taxon>
        <taxon>Ecdysozoa</taxon>
        <taxon>Arthropoda</taxon>
        <taxon>Hexapoda</taxon>
        <taxon>Insecta</taxon>
        <taxon>Pterygota</taxon>
        <taxon>Neoptera</taxon>
        <taxon>Paraneoptera</taxon>
        <taxon>Hemiptera</taxon>
        <taxon>Heteroptera</taxon>
        <taxon>Panheteroptera</taxon>
        <taxon>Cimicomorpha</taxon>
        <taxon>Miridae</taxon>
        <taxon>Mirini</taxon>
        <taxon>Lygus</taxon>
    </lineage>
</organism>
<keyword evidence="4" id="KW-0694">RNA-binding</keyword>
<dbReference type="InterPro" id="IPR011129">
    <property type="entry name" value="CSD"/>
</dbReference>
<dbReference type="Gene3D" id="2.40.50.140">
    <property type="entry name" value="Nucleic acid-binding proteins"/>
    <property type="match status" value="2"/>
</dbReference>
<dbReference type="GO" id="GO:0003723">
    <property type="term" value="F:RNA binding"/>
    <property type="evidence" value="ECO:0007669"/>
    <property type="project" value="UniProtKB-KW"/>
</dbReference>
<dbReference type="Pfam" id="PF00313">
    <property type="entry name" value="CSD"/>
    <property type="match status" value="2"/>
</dbReference>
<evidence type="ECO:0000313" key="9">
    <source>
        <dbReference type="EMBL" id="JAG41391.1"/>
    </source>
</evidence>
<evidence type="ECO:0000256" key="6">
    <source>
        <dbReference type="SAM" id="MobiDB-lite"/>
    </source>
</evidence>
<dbReference type="Pfam" id="PF23456">
    <property type="entry name" value="CSDE1"/>
    <property type="match status" value="1"/>
</dbReference>
<comment type="similarity">
    <text evidence="5">Belongs to the UNR family.</text>
</comment>
<name>A0A0A9ZBW8_LYGHE</name>
<evidence type="ECO:0000256" key="3">
    <source>
        <dbReference type="ARBA" id="ARBA00022737"/>
    </source>
</evidence>
<dbReference type="PANTHER" id="PTHR12913">
    <property type="entry name" value="UNR PROTEIN N-RAS UPSTREAM GENE PROTEIN"/>
    <property type="match status" value="1"/>
</dbReference>
<keyword evidence="3" id="KW-0677">Repeat</keyword>
<evidence type="ECO:0000256" key="2">
    <source>
        <dbReference type="ARBA" id="ARBA00022490"/>
    </source>
</evidence>
<dbReference type="InterPro" id="IPR056400">
    <property type="entry name" value="CSDE1"/>
</dbReference>